<organism evidence="1 2">
    <name type="scientific">Kibdelosporangium banguiense</name>
    <dbReference type="NCBI Taxonomy" id="1365924"/>
    <lineage>
        <taxon>Bacteria</taxon>
        <taxon>Bacillati</taxon>
        <taxon>Actinomycetota</taxon>
        <taxon>Actinomycetes</taxon>
        <taxon>Pseudonocardiales</taxon>
        <taxon>Pseudonocardiaceae</taxon>
        <taxon>Kibdelosporangium</taxon>
    </lineage>
</organism>
<keyword evidence="1" id="KW-0378">Hydrolase</keyword>
<dbReference type="GO" id="GO:0004519">
    <property type="term" value="F:endonuclease activity"/>
    <property type="evidence" value="ECO:0007669"/>
    <property type="project" value="UniProtKB-KW"/>
</dbReference>
<protein>
    <submittedName>
        <fullName evidence="1">Endonuclease/exonuclease/phosphatase family metal-dependent hydrolase</fullName>
    </submittedName>
</protein>
<dbReference type="Proteomes" id="UP001519332">
    <property type="component" value="Unassembled WGS sequence"/>
</dbReference>
<sequence length="73" mass="7961">MARGRNPFACTDRPTYRAEYLPAGRPANRIDYLLVSGHPVTSADLILAEPAHGGIGFLSDHLALWIPSSRWGS</sequence>
<name>A0ABS4TV11_9PSEU</name>
<comment type="caution">
    <text evidence="1">The sequence shown here is derived from an EMBL/GenBank/DDBJ whole genome shotgun (WGS) entry which is preliminary data.</text>
</comment>
<dbReference type="EMBL" id="JAGINW010000001">
    <property type="protein sequence ID" value="MBP2327800.1"/>
    <property type="molecule type" value="Genomic_DNA"/>
</dbReference>
<dbReference type="GO" id="GO:0016787">
    <property type="term" value="F:hydrolase activity"/>
    <property type="evidence" value="ECO:0007669"/>
    <property type="project" value="UniProtKB-KW"/>
</dbReference>
<evidence type="ECO:0000313" key="2">
    <source>
        <dbReference type="Proteomes" id="UP001519332"/>
    </source>
</evidence>
<keyword evidence="1" id="KW-0255">Endonuclease</keyword>
<reference evidence="1 2" key="1">
    <citation type="submission" date="2021-03" db="EMBL/GenBank/DDBJ databases">
        <title>Sequencing the genomes of 1000 actinobacteria strains.</title>
        <authorList>
            <person name="Klenk H.-P."/>
        </authorList>
    </citation>
    <scope>NUCLEOTIDE SEQUENCE [LARGE SCALE GENOMIC DNA]</scope>
    <source>
        <strain evidence="1 2">DSM 46670</strain>
    </source>
</reference>
<proteinExistence type="predicted"/>
<keyword evidence="2" id="KW-1185">Reference proteome</keyword>
<gene>
    <name evidence="1" type="ORF">JOF56_008185</name>
</gene>
<evidence type="ECO:0000313" key="1">
    <source>
        <dbReference type="EMBL" id="MBP2327800.1"/>
    </source>
</evidence>
<keyword evidence="1" id="KW-0540">Nuclease</keyword>
<accession>A0ABS4TV11</accession>